<comment type="caution">
    <text evidence="2">The sequence shown here is derived from an EMBL/GenBank/DDBJ whole genome shotgun (WGS) entry which is preliminary data.</text>
</comment>
<evidence type="ECO:0000313" key="3">
    <source>
        <dbReference type="Proteomes" id="UP001383192"/>
    </source>
</evidence>
<dbReference type="EMBL" id="JAYKXP010000029">
    <property type="protein sequence ID" value="KAK7043077.1"/>
    <property type="molecule type" value="Genomic_DNA"/>
</dbReference>
<evidence type="ECO:0000313" key="2">
    <source>
        <dbReference type="EMBL" id="KAK7043077.1"/>
    </source>
</evidence>
<proteinExistence type="predicted"/>
<feature type="compositionally biased region" description="Low complexity" evidence="1">
    <location>
        <begin position="299"/>
        <end position="312"/>
    </location>
</feature>
<feature type="compositionally biased region" description="Low complexity" evidence="1">
    <location>
        <begin position="25"/>
        <end position="37"/>
    </location>
</feature>
<feature type="region of interest" description="Disordered" evidence="1">
    <location>
        <begin position="166"/>
        <end position="376"/>
    </location>
</feature>
<feature type="compositionally biased region" description="Low complexity" evidence="1">
    <location>
        <begin position="200"/>
        <end position="214"/>
    </location>
</feature>
<feature type="compositionally biased region" description="Basic and acidic residues" evidence="1">
    <location>
        <begin position="75"/>
        <end position="105"/>
    </location>
</feature>
<keyword evidence="3" id="KW-1185">Reference proteome</keyword>
<reference evidence="2 3" key="1">
    <citation type="submission" date="2024-01" db="EMBL/GenBank/DDBJ databases">
        <title>A draft genome for a cacao thread blight-causing isolate of Paramarasmius palmivorus.</title>
        <authorList>
            <person name="Baruah I.K."/>
            <person name="Bukari Y."/>
            <person name="Amoako-Attah I."/>
            <person name="Meinhardt L.W."/>
            <person name="Bailey B.A."/>
            <person name="Cohen S.P."/>
        </authorList>
    </citation>
    <scope>NUCLEOTIDE SEQUENCE [LARGE SCALE GENOMIC DNA]</scope>
    <source>
        <strain evidence="2 3">GH-12</strain>
    </source>
</reference>
<evidence type="ECO:0000256" key="1">
    <source>
        <dbReference type="SAM" id="MobiDB-lite"/>
    </source>
</evidence>
<feature type="compositionally biased region" description="Polar residues" evidence="1">
    <location>
        <begin position="266"/>
        <end position="277"/>
    </location>
</feature>
<organism evidence="2 3">
    <name type="scientific">Paramarasmius palmivorus</name>
    <dbReference type="NCBI Taxonomy" id="297713"/>
    <lineage>
        <taxon>Eukaryota</taxon>
        <taxon>Fungi</taxon>
        <taxon>Dikarya</taxon>
        <taxon>Basidiomycota</taxon>
        <taxon>Agaricomycotina</taxon>
        <taxon>Agaricomycetes</taxon>
        <taxon>Agaricomycetidae</taxon>
        <taxon>Agaricales</taxon>
        <taxon>Marasmiineae</taxon>
        <taxon>Marasmiaceae</taxon>
        <taxon>Paramarasmius</taxon>
    </lineage>
</organism>
<name>A0AAW0CW34_9AGAR</name>
<dbReference type="AlphaFoldDB" id="A0AAW0CW34"/>
<feature type="compositionally biased region" description="Basic and acidic residues" evidence="1">
    <location>
        <begin position="313"/>
        <end position="335"/>
    </location>
</feature>
<feature type="region of interest" description="Disordered" evidence="1">
    <location>
        <begin position="1"/>
        <end position="152"/>
    </location>
</feature>
<protein>
    <submittedName>
        <fullName evidence="2">Uncharacterized protein</fullName>
    </submittedName>
</protein>
<dbReference type="Proteomes" id="UP001383192">
    <property type="component" value="Unassembled WGS sequence"/>
</dbReference>
<sequence length="426" mass="46731">MATPKPPHSRSPHGIHAPSARPAISTQRSSSSPSVIPTPTPKRNRQQSDPQPDLPPVDTKMALQTPARPPSRSEFLLRETLLRDELTRDRDKGDERSGLGMEESRAGPSSGNGHRRRASLNRSMTESELPRPRPSLSRATSPSRLPLTPHEQVLRARLERVLSASSMLGYPTPSNPYANEEARSSRPKHVKRASLPGPGSPWNTESSTPSSSESIDYDQELYLPTPLSANSRAKRDMELLATGTTMTRSRSRTEPSRPAPRHSPSKIPTPSHQSPRYSRSRSPITSHSKSHSHPPPQFTSDVHSVSSSSSYDTHLHSDKGKGRVTEDESGRRTSEPEMITPPPTPPTGSSVKSLPISMPSHGSEVEVPRTDIPSTPRKFDAQLASQQCRQLQGYVSFASVEGLGEPAEEERDTSVGAERKRWLGLF</sequence>
<accession>A0AAW0CW34</accession>
<feature type="region of interest" description="Disordered" evidence="1">
    <location>
        <begin position="403"/>
        <end position="426"/>
    </location>
</feature>
<feature type="compositionally biased region" description="Basic and acidic residues" evidence="1">
    <location>
        <begin position="417"/>
        <end position="426"/>
    </location>
</feature>
<gene>
    <name evidence="2" type="ORF">VNI00_008431</name>
</gene>